<sequence>MVSLIPYMQRIHPFPSFAASRASQSPSYTLSQKHASAPTTSNPNMTLYSDFSSNSFSNSDTNPTLDDCSNYYEYGHGGYTDGCDDGPPSKRVKMTIVAPRRSKSRRVQPTSLAPRTRTNSEIGSGPGTGAGVGITKTESVQSVEMLSEVEDAPLCLQAENTTGVMDMTGMDITLSDNVVPVPSSSFSAVPSSSQISQLPHPALHLALHLASLPLQFPSSRLTPPQNILSIPASGSFHLFKITEAIEPTFSNYEKLYHTLCASISTTTTTTSSTHGSAFSASSSSSSYRCLCNHSLFGSMLHPSSGHRYDPSASLGNMGSIGLIQSPAIRDPLDNKMLDVALVNIRMQAEAMTTAETGTTNSTSTVTRPPPGLATSRRSPEKVPTADFETTMTILSHVRLIGEGCIGDIVDAFGEFVLRPIWSSRSGPDSGSGLGKYGHRHALFRGRLSLKIFYGEIYAERGVIVQDKDGNDLGDYEMEFWAVMVGSGSGLDAGDGGCDALVQRPGHGVGLSRKDVEKAIQRARKRGAMIPS</sequence>
<organism evidence="2 3">
    <name type="scientific">Tetrapyrgos nigripes</name>
    <dbReference type="NCBI Taxonomy" id="182062"/>
    <lineage>
        <taxon>Eukaryota</taxon>
        <taxon>Fungi</taxon>
        <taxon>Dikarya</taxon>
        <taxon>Basidiomycota</taxon>
        <taxon>Agaricomycotina</taxon>
        <taxon>Agaricomycetes</taxon>
        <taxon>Agaricomycetidae</taxon>
        <taxon>Agaricales</taxon>
        <taxon>Marasmiineae</taxon>
        <taxon>Marasmiaceae</taxon>
        <taxon>Tetrapyrgos</taxon>
    </lineage>
</organism>
<evidence type="ECO:0000256" key="1">
    <source>
        <dbReference type="SAM" id="MobiDB-lite"/>
    </source>
</evidence>
<evidence type="ECO:0000313" key="2">
    <source>
        <dbReference type="EMBL" id="KAF5351309.1"/>
    </source>
</evidence>
<reference evidence="2 3" key="1">
    <citation type="journal article" date="2020" name="ISME J.">
        <title>Uncovering the hidden diversity of litter-decomposition mechanisms in mushroom-forming fungi.</title>
        <authorList>
            <person name="Floudas D."/>
            <person name="Bentzer J."/>
            <person name="Ahren D."/>
            <person name="Johansson T."/>
            <person name="Persson P."/>
            <person name="Tunlid A."/>
        </authorList>
    </citation>
    <scope>NUCLEOTIDE SEQUENCE [LARGE SCALE GENOMIC DNA]</scope>
    <source>
        <strain evidence="2 3">CBS 291.85</strain>
    </source>
</reference>
<gene>
    <name evidence="2" type="ORF">D9758_008066</name>
</gene>
<feature type="region of interest" description="Disordered" evidence="1">
    <location>
        <begin position="100"/>
        <end position="132"/>
    </location>
</feature>
<dbReference type="EMBL" id="JAACJM010000071">
    <property type="protein sequence ID" value="KAF5351309.1"/>
    <property type="molecule type" value="Genomic_DNA"/>
</dbReference>
<protein>
    <submittedName>
        <fullName evidence="2">Uncharacterized protein</fullName>
    </submittedName>
</protein>
<feature type="compositionally biased region" description="Low complexity" evidence="1">
    <location>
        <begin position="354"/>
        <end position="366"/>
    </location>
</feature>
<feature type="compositionally biased region" description="Polar residues" evidence="1">
    <location>
        <begin position="107"/>
        <end position="122"/>
    </location>
</feature>
<dbReference type="OrthoDB" id="3059685at2759"/>
<proteinExistence type="predicted"/>
<feature type="region of interest" description="Disordered" evidence="1">
    <location>
        <begin position="354"/>
        <end position="384"/>
    </location>
</feature>
<accession>A0A8H5D1E2</accession>
<dbReference type="AlphaFoldDB" id="A0A8H5D1E2"/>
<dbReference type="Proteomes" id="UP000559256">
    <property type="component" value="Unassembled WGS sequence"/>
</dbReference>
<keyword evidence="3" id="KW-1185">Reference proteome</keyword>
<comment type="caution">
    <text evidence="2">The sequence shown here is derived from an EMBL/GenBank/DDBJ whole genome shotgun (WGS) entry which is preliminary data.</text>
</comment>
<name>A0A8H5D1E2_9AGAR</name>
<evidence type="ECO:0000313" key="3">
    <source>
        <dbReference type="Proteomes" id="UP000559256"/>
    </source>
</evidence>